<evidence type="ECO:0000313" key="10">
    <source>
        <dbReference type="Proteomes" id="UP000193558"/>
    </source>
</evidence>
<dbReference type="AlphaFoldDB" id="A0A1X1D5L1"/>
<dbReference type="GO" id="GO:0015099">
    <property type="term" value="F:nickel cation transmembrane transporter activity"/>
    <property type="evidence" value="ECO:0007669"/>
    <property type="project" value="UniProtKB-UniRule"/>
</dbReference>
<feature type="transmembrane region" description="Helical" evidence="8">
    <location>
        <begin position="215"/>
        <end position="235"/>
    </location>
</feature>
<dbReference type="OrthoDB" id="9776706at2"/>
<evidence type="ECO:0000313" key="9">
    <source>
        <dbReference type="EMBL" id="ORM71969.1"/>
    </source>
</evidence>
<dbReference type="Pfam" id="PF03824">
    <property type="entry name" value="NicO"/>
    <property type="match status" value="1"/>
</dbReference>
<feature type="transmembrane region" description="Helical" evidence="8">
    <location>
        <begin position="299"/>
        <end position="319"/>
    </location>
</feature>
<dbReference type="RefSeq" id="WP_084931723.1">
    <property type="nucleotide sequence ID" value="NZ_MLFR01000001.1"/>
</dbReference>
<comment type="subcellular location">
    <subcellularLocation>
        <location evidence="8">Cell membrane</location>
        <topology evidence="8">Multi-pass membrane protein</topology>
    </subcellularLocation>
    <subcellularLocation>
        <location evidence="1">Endomembrane system</location>
        <topology evidence="1">Multi-pass membrane protein</topology>
    </subcellularLocation>
</comment>
<dbReference type="InterPro" id="IPR004688">
    <property type="entry name" value="Ni/Co_transpt"/>
</dbReference>
<accession>A0A1X1D5L1</accession>
<feature type="transmembrane region" description="Helical" evidence="8">
    <location>
        <begin position="256"/>
        <end position="279"/>
    </location>
</feature>
<dbReference type="EMBL" id="MLFR01000001">
    <property type="protein sequence ID" value="ORM71969.1"/>
    <property type="molecule type" value="Genomic_DNA"/>
</dbReference>
<keyword evidence="3 8" id="KW-0813">Transport</keyword>
<dbReference type="InterPro" id="IPR011541">
    <property type="entry name" value="Ni/Co_transpt_high_affinity"/>
</dbReference>
<gene>
    <name evidence="9" type="ORF">HA51_02615</name>
</gene>
<sequence>MKVMSNRQKGLAVIGSAVLFNIMVIGTALMTFQQSTTALSVALLAYLFGLRHAVDADHIAAIDNATRKLSNEGKGAFTAGMWFSLGHASVVLIACLVFALTTQPLQQMFPGIKEIGGLVSTLISGAFLLLLAWANSRTLWLCFKKRQRLISNLLPLPDESHHHGVLTRLCAPLFRLVNKSHHLFLIGFLFGIGFDTATEVAIFGISANHAAGGEAMLHIMLMPLLFTAGMMLIDSTDGVMMLKLYRWSTFDPLRSVNYTIAISSLSILVAFAIGCYEVSTVFQFNRLFSPALDSMMELVISQMGWVLIASSICVWLLFLQRAKRQPLETD</sequence>
<comment type="caution">
    <text evidence="9">The sequence shown here is derived from an EMBL/GenBank/DDBJ whole genome shotgun (WGS) entry which is preliminary data.</text>
</comment>
<feature type="transmembrane region" description="Helical" evidence="8">
    <location>
        <begin position="183"/>
        <end position="203"/>
    </location>
</feature>
<dbReference type="Proteomes" id="UP000193558">
    <property type="component" value="Unassembled WGS sequence"/>
</dbReference>
<evidence type="ECO:0000256" key="7">
    <source>
        <dbReference type="ARBA" id="ARBA00023136"/>
    </source>
</evidence>
<evidence type="ECO:0000256" key="8">
    <source>
        <dbReference type="RuleBase" id="RU362101"/>
    </source>
</evidence>
<keyword evidence="4" id="KW-0533">Nickel</keyword>
<reference evidence="9 10" key="1">
    <citation type="journal article" date="2017" name="Antonie Van Leeuwenhoek">
        <title>Phylogenomic resolution of the bacterial genus Pantoea and its relationship with Erwinia and Tatumella.</title>
        <authorList>
            <person name="Palmer M."/>
            <person name="Steenkamp E.T."/>
            <person name="Coetzee M.P."/>
            <person name="Chan W.Y."/>
            <person name="van Zyl E."/>
            <person name="De Maayer P."/>
            <person name="Coutinho T.A."/>
            <person name="Blom J."/>
            <person name="Smits T.H."/>
            <person name="Duffy B."/>
            <person name="Venter S.N."/>
        </authorList>
    </citation>
    <scope>NUCLEOTIDE SEQUENCE [LARGE SCALE GENOMIC DNA]</scope>
    <source>
        <strain evidence="9 10">LMG 26275</strain>
    </source>
</reference>
<protein>
    <recommendedName>
        <fullName evidence="8">Nickel/cobalt efflux system</fullName>
    </recommendedName>
</protein>
<evidence type="ECO:0000256" key="5">
    <source>
        <dbReference type="ARBA" id="ARBA00022692"/>
    </source>
</evidence>
<keyword evidence="5 8" id="KW-0812">Transmembrane</keyword>
<dbReference type="PANTHER" id="PTHR31611:SF0">
    <property type="entry name" value="HIGH-AFFINITY NICKEL TRANSPORT PROTEIN NIC1"/>
    <property type="match status" value="1"/>
</dbReference>
<evidence type="ECO:0000256" key="3">
    <source>
        <dbReference type="ARBA" id="ARBA00022448"/>
    </source>
</evidence>
<keyword evidence="7 8" id="KW-0472">Membrane</keyword>
<evidence type="ECO:0000256" key="4">
    <source>
        <dbReference type="ARBA" id="ARBA00022596"/>
    </source>
</evidence>
<proteinExistence type="inferred from homology"/>
<feature type="transmembrane region" description="Helical" evidence="8">
    <location>
        <begin position="12"/>
        <end position="32"/>
    </location>
</feature>
<evidence type="ECO:0000256" key="6">
    <source>
        <dbReference type="ARBA" id="ARBA00022989"/>
    </source>
</evidence>
<name>A0A1X1D5L1_9GAMM</name>
<evidence type="ECO:0000256" key="2">
    <source>
        <dbReference type="ARBA" id="ARBA00010892"/>
    </source>
</evidence>
<dbReference type="GO" id="GO:0012505">
    <property type="term" value="C:endomembrane system"/>
    <property type="evidence" value="ECO:0007669"/>
    <property type="project" value="UniProtKB-SubCell"/>
</dbReference>
<keyword evidence="6 8" id="KW-1133">Transmembrane helix</keyword>
<comment type="similarity">
    <text evidence="2 8">Belongs to the NiCoT transporter (TC 2.A.52) family.</text>
</comment>
<feature type="transmembrane region" description="Helical" evidence="8">
    <location>
        <begin position="75"/>
        <end position="100"/>
    </location>
</feature>
<organism evidence="9 10">
    <name type="scientific">Pantoea rwandensis</name>
    <dbReference type="NCBI Taxonomy" id="1076550"/>
    <lineage>
        <taxon>Bacteria</taxon>
        <taxon>Pseudomonadati</taxon>
        <taxon>Pseudomonadota</taxon>
        <taxon>Gammaproteobacteria</taxon>
        <taxon>Enterobacterales</taxon>
        <taxon>Erwiniaceae</taxon>
        <taxon>Pantoea</taxon>
    </lineage>
</organism>
<evidence type="ECO:0000256" key="1">
    <source>
        <dbReference type="ARBA" id="ARBA00004127"/>
    </source>
</evidence>
<dbReference type="PANTHER" id="PTHR31611">
    <property type="entry name" value="HIGH-AFFINITY NICKEL TRANSPORT PROTEIN NIC1"/>
    <property type="match status" value="1"/>
</dbReference>
<feature type="transmembrane region" description="Helical" evidence="8">
    <location>
        <begin position="115"/>
        <end position="136"/>
    </location>
</feature>
<dbReference type="GO" id="GO:0005886">
    <property type="term" value="C:plasma membrane"/>
    <property type="evidence" value="ECO:0007669"/>
    <property type="project" value="UniProtKB-SubCell"/>
</dbReference>